<evidence type="ECO:0000313" key="2">
    <source>
        <dbReference type="EMBL" id="MBE9667333.1"/>
    </source>
</evidence>
<reference evidence="2 3" key="1">
    <citation type="submission" date="2020-10" db="EMBL/GenBank/DDBJ databases">
        <title>Mucilaginibacter mali sp. nov., isolated from rhizosphere soil of apple orchard.</title>
        <authorList>
            <person name="Lee J.-S."/>
            <person name="Kim H.S."/>
            <person name="Kim J.-S."/>
        </authorList>
    </citation>
    <scope>NUCLEOTIDE SEQUENCE [LARGE SCALE GENOMIC DNA]</scope>
    <source>
        <strain evidence="2 3">KCTC 23157</strain>
    </source>
</reference>
<dbReference type="SUPFAM" id="SSF46785">
    <property type="entry name" value="Winged helix' DNA-binding domain"/>
    <property type="match status" value="1"/>
</dbReference>
<dbReference type="RefSeq" id="WP_194106805.1">
    <property type="nucleotide sequence ID" value="NZ_JADFFM010000002.1"/>
</dbReference>
<dbReference type="SMART" id="SM00347">
    <property type="entry name" value="HTH_MARR"/>
    <property type="match status" value="1"/>
</dbReference>
<comment type="caution">
    <text evidence="2">The sequence shown here is derived from an EMBL/GenBank/DDBJ whole genome shotgun (WGS) entry which is preliminary data.</text>
</comment>
<dbReference type="PRINTS" id="PR00598">
    <property type="entry name" value="HTHMARR"/>
</dbReference>
<keyword evidence="3" id="KW-1185">Reference proteome</keyword>
<dbReference type="InterPro" id="IPR036390">
    <property type="entry name" value="WH_DNA-bd_sf"/>
</dbReference>
<dbReference type="EMBL" id="JADFFM010000002">
    <property type="protein sequence ID" value="MBE9667333.1"/>
    <property type="molecule type" value="Genomic_DNA"/>
</dbReference>
<gene>
    <name evidence="2" type="ORF">IRJ18_13255</name>
</gene>
<accession>A0ABR9XK29</accession>
<organism evidence="2 3">
    <name type="scientific">Mucilaginibacter boryungensis</name>
    <dbReference type="NCBI Taxonomy" id="768480"/>
    <lineage>
        <taxon>Bacteria</taxon>
        <taxon>Pseudomonadati</taxon>
        <taxon>Bacteroidota</taxon>
        <taxon>Sphingobacteriia</taxon>
        <taxon>Sphingobacteriales</taxon>
        <taxon>Sphingobacteriaceae</taxon>
        <taxon>Mucilaginibacter</taxon>
    </lineage>
</organism>
<dbReference type="Gene3D" id="1.10.10.10">
    <property type="entry name" value="Winged helix-like DNA-binding domain superfamily/Winged helix DNA-binding domain"/>
    <property type="match status" value="1"/>
</dbReference>
<dbReference type="InterPro" id="IPR036388">
    <property type="entry name" value="WH-like_DNA-bd_sf"/>
</dbReference>
<dbReference type="Proteomes" id="UP000632774">
    <property type="component" value="Unassembled WGS sequence"/>
</dbReference>
<dbReference type="PANTHER" id="PTHR33164">
    <property type="entry name" value="TRANSCRIPTIONAL REGULATOR, MARR FAMILY"/>
    <property type="match status" value="1"/>
</dbReference>
<protein>
    <submittedName>
        <fullName evidence="2">MarR family transcriptional regulator</fullName>
    </submittedName>
</protein>
<sequence length="153" mass="16787">MKDTVQQADKVSALGSRFSDAIIILHETIARKAGLSGTEHKYLTMLIKKGAMTAGELAKQTGLTTGAITGLVDRLEAKGLVKRAFDKTDRRKIIIVPELDKITALLTPLFSNLQSKMMQLIATLSERDKQVIEQYLLATIGVMEEATQSLNDK</sequence>
<feature type="domain" description="HTH marR-type" evidence="1">
    <location>
        <begin position="1"/>
        <end position="141"/>
    </location>
</feature>
<evidence type="ECO:0000313" key="3">
    <source>
        <dbReference type="Proteomes" id="UP000632774"/>
    </source>
</evidence>
<dbReference type="Pfam" id="PF12802">
    <property type="entry name" value="MarR_2"/>
    <property type="match status" value="1"/>
</dbReference>
<dbReference type="PROSITE" id="PS50995">
    <property type="entry name" value="HTH_MARR_2"/>
    <property type="match status" value="1"/>
</dbReference>
<dbReference type="InterPro" id="IPR000835">
    <property type="entry name" value="HTH_MarR-typ"/>
</dbReference>
<dbReference type="PANTHER" id="PTHR33164:SF106">
    <property type="entry name" value="TRANSCRIPTIONAL REGULATORY PROTEIN"/>
    <property type="match status" value="1"/>
</dbReference>
<name>A0ABR9XK29_9SPHI</name>
<dbReference type="InterPro" id="IPR039422">
    <property type="entry name" value="MarR/SlyA-like"/>
</dbReference>
<proteinExistence type="predicted"/>
<evidence type="ECO:0000259" key="1">
    <source>
        <dbReference type="PROSITE" id="PS50995"/>
    </source>
</evidence>